<gene>
    <name evidence="2" type="ORF">DZC73_11235</name>
</gene>
<dbReference type="AlphaFoldDB" id="A0A3N7HSW1"/>
<dbReference type="OrthoDB" id="9801841at2"/>
<dbReference type="SUPFAM" id="SSF81606">
    <property type="entry name" value="PP2C-like"/>
    <property type="match status" value="1"/>
</dbReference>
<dbReference type="Gene3D" id="3.60.40.10">
    <property type="entry name" value="PPM-type phosphatase domain"/>
    <property type="match status" value="1"/>
</dbReference>
<evidence type="ECO:0000313" key="3">
    <source>
        <dbReference type="Proteomes" id="UP000267464"/>
    </source>
</evidence>
<organism evidence="2 3">
    <name type="scientific">Piscinibacter terrae</name>
    <dbReference type="NCBI Taxonomy" id="2496871"/>
    <lineage>
        <taxon>Bacteria</taxon>
        <taxon>Pseudomonadati</taxon>
        <taxon>Pseudomonadota</taxon>
        <taxon>Betaproteobacteria</taxon>
        <taxon>Burkholderiales</taxon>
        <taxon>Sphaerotilaceae</taxon>
        <taxon>Piscinibacter</taxon>
    </lineage>
</organism>
<reference evidence="2 3" key="1">
    <citation type="submission" date="2018-08" db="EMBL/GenBank/DDBJ databases">
        <authorList>
            <person name="Khan S.A."/>
            <person name="Jeon C.O."/>
            <person name="Chun B.H."/>
            <person name="Jeong S.E."/>
        </authorList>
    </citation>
    <scope>NUCLEOTIDE SEQUENCE [LARGE SCALE GENOMIC DNA]</scope>
    <source>
        <strain evidence="2 3">S-16</strain>
    </source>
</reference>
<dbReference type="InterPro" id="IPR036457">
    <property type="entry name" value="PPM-type-like_dom_sf"/>
</dbReference>
<dbReference type="CDD" id="cd00143">
    <property type="entry name" value="PP2Cc"/>
    <property type="match status" value="1"/>
</dbReference>
<dbReference type="SMART" id="SM00332">
    <property type="entry name" value="PP2Cc"/>
    <property type="match status" value="1"/>
</dbReference>
<feature type="domain" description="PPM-type phosphatase" evidence="1">
    <location>
        <begin position="3"/>
        <end position="246"/>
    </location>
</feature>
<dbReference type="SMART" id="SM00331">
    <property type="entry name" value="PP2C_SIG"/>
    <property type="match status" value="1"/>
</dbReference>
<protein>
    <submittedName>
        <fullName evidence="2">Serine/threonine-protein phosphatase</fullName>
    </submittedName>
</protein>
<dbReference type="PROSITE" id="PS51746">
    <property type="entry name" value="PPM_2"/>
    <property type="match status" value="1"/>
</dbReference>
<evidence type="ECO:0000313" key="2">
    <source>
        <dbReference type="EMBL" id="RQP25388.1"/>
    </source>
</evidence>
<evidence type="ECO:0000259" key="1">
    <source>
        <dbReference type="PROSITE" id="PS51746"/>
    </source>
</evidence>
<dbReference type="Pfam" id="PF13672">
    <property type="entry name" value="PP2C_2"/>
    <property type="match status" value="1"/>
</dbReference>
<name>A0A3N7HSW1_9BURK</name>
<dbReference type="RefSeq" id="WP_124540301.1">
    <property type="nucleotide sequence ID" value="NZ_QUSW01000002.1"/>
</dbReference>
<dbReference type="Proteomes" id="UP000267464">
    <property type="component" value="Unassembled WGS sequence"/>
</dbReference>
<keyword evidence="3" id="KW-1185">Reference proteome</keyword>
<accession>A0A3N7HSW1</accession>
<proteinExistence type="predicted"/>
<dbReference type="InterPro" id="IPR001932">
    <property type="entry name" value="PPM-type_phosphatase-like_dom"/>
</dbReference>
<dbReference type="EMBL" id="QUSW01000002">
    <property type="protein sequence ID" value="RQP25388.1"/>
    <property type="molecule type" value="Genomic_DNA"/>
</dbReference>
<sequence>MVEIQVAALSELGQRDVNEDKVHVSRDGGRWVALLADGAGGHRNGAEASRRAMESLEMSLVQASPPFDAQALTQAMLAAHAHVQQGQDSDSSGQGRMHSTVVALWIDAAAELALWSHVGDSRLYRVRDGMLSQLTVDDSIVQRMVEAGVLSEAQAAEHPLKNQLMAALGIDDEIDPHTTARPVAVHEGDAFLLCSDGWWGALGEGAIVDALAGAESLEEWLSGMKGRIEARAWPKQDNFSAVGVWVGEAGEWTRPMGV</sequence>
<reference evidence="2 3" key="2">
    <citation type="submission" date="2018-12" db="EMBL/GenBank/DDBJ databases">
        <title>Rhizobacter gummiphilus sp. nov., a rubber-degrading bacterium isolated from the soil of a botanical garden in Japan.</title>
        <authorList>
            <person name="Shunsuke S.S."/>
        </authorList>
    </citation>
    <scope>NUCLEOTIDE SEQUENCE [LARGE SCALE GENOMIC DNA]</scope>
    <source>
        <strain evidence="2 3">S-16</strain>
    </source>
</reference>
<comment type="caution">
    <text evidence="2">The sequence shown here is derived from an EMBL/GenBank/DDBJ whole genome shotgun (WGS) entry which is preliminary data.</text>
</comment>